<gene>
    <name evidence="2" type="ORF">EZS27_036618</name>
</gene>
<comment type="caution">
    <text evidence="2">The sequence shown here is derived from an EMBL/GenBank/DDBJ whole genome shotgun (WGS) entry which is preliminary data.</text>
</comment>
<evidence type="ECO:0000259" key="1">
    <source>
        <dbReference type="Pfam" id="PF21018"/>
    </source>
</evidence>
<sequence>QIVGEHSKEGDLVVNVTKSKKLTNVRASGSDDKAHLAPPVVFSLEQALEYIKEDEYVELTPKAIRLRKIILDENERKRQSKK</sequence>
<dbReference type="InterPro" id="IPR042116">
    <property type="entry name" value="TypA/BipA_C"/>
</dbReference>
<dbReference type="InterPro" id="IPR048876">
    <property type="entry name" value="BipA_C"/>
</dbReference>
<dbReference type="Gene3D" id="2.40.50.250">
    <property type="entry name" value="bipa protein"/>
    <property type="match status" value="1"/>
</dbReference>
<organism evidence="2">
    <name type="scientific">termite gut metagenome</name>
    <dbReference type="NCBI Taxonomy" id="433724"/>
    <lineage>
        <taxon>unclassified sequences</taxon>
        <taxon>metagenomes</taxon>
        <taxon>organismal metagenomes</taxon>
    </lineage>
</organism>
<feature type="domain" description="TypA/BipA C-terminal" evidence="1">
    <location>
        <begin position="1"/>
        <end position="72"/>
    </location>
</feature>
<feature type="non-terminal residue" evidence="2">
    <location>
        <position position="1"/>
    </location>
</feature>
<dbReference type="EMBL" id="SNRY01006503">
    <property type="protein sequence ID" value="KAA6312453.1"/>
    <property type="molecule type" value="Genomic_DNA"/>
</dbReference>
<dbReference type="AlphaFoldDB" id="A0A5J4PVX8"/>
<proteinExistence type="predicted"/>
<accession>A0A5J4PVX8</accession>
<protein>
    <recommendedName>
        <fullName evidence="1">TypA/BipA C-terminal domain-containing protein</fullName>
    </recommendedName>
</protein>
<evidence type="ECO:0000313" key="2">
    <source>
        <dbReference type="EMBL" id="KAA6312453.1"/>
    </source>
</evidence>
<name>A0A5J4PVX8_9ZZZZ</name>
<reference evidence="2" key="1">
    <citation type="submission" date="2019-03" db="EMBL/GenBank/DDBJ databases">
        <title>Single cell metagenomics reveals metabolic interactions within the superorganism composed of flagellate Streblomastix strix and complex community of Bacteroidetes bacteria on its surface.</title>
        <authorList>
            <person name="Treitli S.C."/>
            <person name="Kolisko M."/>
            <person name="Husnik F."/>
            <person name="Keeling P."/>
            <person name="Hampl V."/>
        </authorList>
    </citation>
    <scope>NUCLEOTIDE SEQUENCE</scope>
    <source>
        <strain evidence="2">STM</strain>
    </source>
</reference>
<dbReference type="Pfam" id="PF21018">
    <property type="entry name" value="BipA_C"/>
    <property type="match status" value="1"/>
</dbReference>